<accession>A0A226X7X3</accession>
<comment type="caution">
    <text evidence="1">The sequence shown here is derived from an EMBL/GenBank/DDBJ whole genome shotgun (WGS) entry which is preliminary data.</text>
</comment>
<dbReference type="AlphaFoldDB" id="A0A226X7X3"/>
<evidence type="ECO:0000313" key="2">
    <source>
        <dbReference type="Proteomes" id="UP000214720"/>
    </source>
</evidence>
<evidence type="ECO:0000313" key="1">
    <source>
        <dbReference type="EMBL" id="OXC79561.1"/>
    </source>
</evidence>
<protein>
    <submittedName>
        <fullName evidence="1">Uncharacterized protein</fullName>
    </submittedName>
</protein>
<name>A0A226X7X3_CABSO</name>
<organism evidence="1 2">
    <name type="scientific">Caballeronia sordidicola</name>
    <name type="common">Burkholderia sordidicola</name>
    <dbReference type="NCBI Taxonomy" id="196367"/>
    <lineage>
        <taxon>Bacteria</taxon>
        <taxon>Pseudomonadati</taxon>
        <taxon>Pseudomonadota</taxon>
        <taxon>Betaproteobacteria</taxon>
        <taxon>Burkholderiales</taxon>
        <taxon>Burkholderiaceae</taxon>
        <taxon>Caballeronia</taxon>
    </lineage>
</organism>
<proteinExistence type="predicted"/>
<gene>
    <name evidence="1" type="ORF">BSU04_06410</name>
</gene>
<dbReference type="Proteomes" id="UP000214720">
    <property type="component" value="Unassembled WGS sequence"/>
</dbReference>
<dbReference type="EMBL" id="MTHB01000036">
    <property type="protein sequence ID" value="OXC79561.1"/>
    <property type="molecule type" value="Genomic_DNA"/>
</dbReference>
<reference evidence="2" key="1">
    <citation type="submission" date="2017-01" db="EMBL/GenBank/DDBJ databases">
        <title>Genome Analysis of Deinococcus marmoris KOPRI26562.</title>
        <authorList>
            <person name="Kim J.H."/>
            <person name="Oh H.-M."/>
        </authorList>
    </citation>
    <scope>NUCLEOTIDE SEQUENCE [LARGE SCALE GENOMIC DNA]</scope>
    <source>
        <strain evidence="2">PAMC 26633</strain>
    </source>
</reference>
<sequence>MASLSAMSVEPRTYDKPSRGSICGPVCIDWVGISKVSSVGWRYKKKMKRHESDSED</sequence>